<gene>
    <name evidence="1" type="ORF">A7978_01950</name>
</gene>
<protein>
    <recommendedName>
        <fullName evidence="3">SH3b domain-containing protein</fullName>
    </recommendedName>
</protein>
<organism evidence="1 2">
    <name type="scientific">Borrelia turicatae</name>
    <dbReference type="NCBI Taxonomy" id="142"/>
    <lineage>
        <taxon>Bacteria</taxon>
        <taxon>Pseudomonadati</taxon>
        <taxon>Spirochaetota</taxon>
        <taxon>Spirochaetia</taxon>
        <taxon>Spirochaetales</taxon>
        <taxon>Borreliaceae</taxon>
        <taxon>Borrelia</taxon>
    </lineage>
</organism>
<dbReference type="EMBL" id="CP015629">
    <property type="protein sequence ID" value="ANF33875.1"/>
    <property type="molecule type" value="Genomic_DNA"/>
</dbReference>
<evidence type="ECO:0000313" key="1">
    <source>
        <dbReference type="EMBL" id="ANF33875.1"/>
    </source>
</evidence>
<evidence type="ECO:0000313" key="2">
    <source>
        <dbReference type="Proteomes" id="UP000264231"/>
    </source>
</evidence>
<dbReference type="Proteomes" id="UP000264231">
    <property type="component" value="Chromosome"/>
</dbReference>
<proteinExistence type="predicted"/>
<evidence type="ECO:0008006" key="3">
    <source>
        <dbReference type="Google" id="ProtNLM"/>
    </source>
</evidence>
<dbReference type="PROSITE" id="PS51257">
    <property type="entry name" value="PROKAR_LIPOPROTEIN"/>
    <property type="match status" value="1"/>
</dbReference>
<dbReference type="AlphaFoldDB" id="A0A172XB16"/>
<accession>A0A172XB16</accession>
<sequence length="452" mass="53164">MYNKTYLRVNKNYQDFNMNKKLIYILLLILFLSCFNQNNKYGVVLDSKNREKLPNGSLVKIEDANQEKKTVTINYNGIKFIVHKFTIEEFQTKKEAENFKLSIQPYVNKYAISKKDLLPLRTSPDSYRENIIYRISKESILKIIHIGKDTEVGSLKGKWLYVLTKDGHKGYVFDYALEVFDNITGTILTNPLDQVSQNDIINTFNNIKYLRPLYYEKMIAYNTYNTNLLREEYGLFFTPKNEIIINIPELSLHFKFDIVEEVKPNGFLFRSKTSEEDFILLTKETQNYYKSIIKVKEHNFESKFVIIEQNVEKIILESKKQNQNLINRLISYGTLINTQYGNIEFKSDQTFIWKVDKKIYNFPSSGTFEIIGLSPNLQISYKKAIKLMTKEREKYFCLLDYTDNALQLIFISPKNVKDDLIIIDDKDKIAVILFNNAQSNQEIIKQQSQKTI</sequence>
<reference evidence="1 2" key="1">
    <citation type="submission" date="2016-05" db="EMBL/GenBank/DDBJ databases">
        <title>Chromosome and linear plasmid sequence of a 2015 human isolate of tick-borne relapsing fever spirochete, Borrelia turicatae.</title>
        <authorList>
            <person name="Kingry L.C."/>
            <person name="Dhwani B."/>
            <person name="Replogle A."/>
            <person name="Sexton C."/>
            <person name="Rowe L."/>
            <person name="Stermole B.M."/>
            <person name="Christensen A.M."/>
            <person name="Schriefer M.E."/>
        </authorList>
    </citation>
    <scope>NUCLEOTIDE SEQUENCE [LARGE SCALE GENOMIC DNA]</scope>
    <source>
        <strain evidence="1 2">BTE5EL</strain>
    </source>
</reference>
<name>A0A172XB16_BORTU</name>